<dbReference type="EMBL" id="CP035807">
    <property type="protein sequence ID" value="QEN05511.1"/>
    <property type="molecule type" value="Genomic_DNA"/>
</dbReference>
<evidence type="ECO:0000313" key="2">
    <source>
        <dbReference type="Proteomes" id="UP000323824"/>
    </source>
</evidence>
<dbReference type="InterPro" id="IPR030489">
    <property type="entry name" value="TR_Rrf2-type_CS"/>
</dbReference>
<accession>A0A5C1QD73</accession>
<proteinExistence type="predicted"/>
<dbReference type="Proteomes" id="UP000323824">
    <property type="component" value="Chromosome"/>
</dbReference>
<dbReference type="AlphaFoldDB" id="A0A5C1QD73"/>
<dbReference type="PROSITE" id="PS01332">
    <property type="entry name" value="HTH_RRF2_1"/>
    <property type="match status" value="1"/>
</dbReference>
<dbReference type="InterPro" id="IPR036390">
    <property type="entry name" value="WH_DNA-bd_sf"/>
</dbReference>
<dbReference type="GO" id="GO:0003700">
    <property type="term" value="F:DNA-binding transcription factor activity"/>
    <property type="evidence" value="ECO:0007669"/>
    <property type="project" value="TreeGrafter"/>
</dbReference>
<dbReference type="InterPro" id="IPR000944">
    <property type="entry name" value="Tscrpt_reg_Rrf2"/>
</dbReference>
<sequence length="132" mass="14813">MKVSAKGRYAVRSVINLSLSINTQKSVREVATQESISSDFLEKIFRSLKKGGIIKSIRGAHGGFTLNKQPGDITVLEVLEAIGEEFNPTPCASDKCGKECDISYFWTMTREYVTDFFSKITIEDIIKREIKL</sequence>
<dbReference type="OrthoDB" id="9808360at2"/>
<dbReference type="Gene3D" id="1.10.10.10">
    <property type="entry name" value="Winged helix-like DNA-binding domain superfamily/Winged helix DNA-binding domain"/>
    <property type="match status" value="1"/>
</dbReference>
<keyword evidence="2" id="KW-1185">Reference proteome</keyword>
<reference evidence="1 2" key="1">
    <citation type="submission" date="2019-02" db="EMBL/GenBank/DDBJ databases">
        <authorList>
            <person name="Fomenkov A."/>
            <person name="Dubinina G."/>
            <person name="Grabovich M."/>
            <person name="Vincze T."/>
            <person name="Roberts R.J."/>
        </authorList>
    </citation>
    <scope>NUCLEOTIDE SEQUENCE [LARGE SCALE GENOMIC DNA]</scope>
    <source>
        <strain evidence="1 2">P</strain>
    </source>
</reference>
<evidence type="ECO:0000313" key="1">
    <source>
        <dbReference type="EMBL" id="QEN05511.1"/>
    </source>
</evidence>
<name>A0A5C1QD73_9SPIO</name>
<dbReference type="PANTHER" id="PTHR33221:SF14">
    <property type="entry name" value="HTH-TYPE TRANSCRIPTIONAL REGULATOR AQ_268-RELATED"/>
    <property type="match status" value="1"/>
</dbReference>
<gene>
    <name evidence="1" type="ORF">EW093_12560</name>
</gene>
<dbReference type="GO" id="GO:0005829">
    <property type="term" value="C:cytosol"/>
    <property type="evidence" value="ECO:0007669"/>
    <property type="project" value="TreeGrafter"/>
</dbReference>
<dbReference type="PROSITE" id="PS51197">
    <property type="entry name" value="HTH_RRF2_2"/>
    <property type="match status" value="1"/>
</dbReference>
<dbReference type="PANTHER" id="PTHR33221">
    <property type="entry name" value="WINGED HELIX-TURN-HELIX TRANSCRIPTIONAL REGULATOR, RRF2 FAMILY"/>
    <property type="match status" value="1"/>
</dbReference>
<dbReference type="NCBIfam" id="TIGR00738">
    <property type="entry name" value="rrf2_super"/>
    <property type="match status" value="1"/>
</dbReference>
<reference evidence="1 2" key="2">
    <citation type="submission" date="2019-09" db="EMBL/GenBank/DDBJ databases">
        <title>Complete Genome Sequence and Methylome Analysis of free living Spirochaetas.</title>
        <authorList>
            <person name="Leshcheva N."/>
            <person name="Mikheeva N."/>
        </authorList>
    </citation>
    <scope>NUCLEOTIDE SEQUENCE [LARGE SCALE GENOMIC DNA]</scope>
    <source>
        <strain evidence="1 2">P</strain>
    </source>
</reference>
<protein>
    <submittedName>
        <fullName evidence="1">Rrf2 family transcriptional regulator</fullName>
    </submittedName>
</protein>
<dbReference type="SUPFAM" id="SSF46785">
    <property type="entry name" value="Winged helix' DNA-binding domain"/>
    <property type="match status" value="1"/>
</dbReference>
<organism evidence="1 2">
    <name type="scientific">Thiospirochaeta perfilievii</name>
    <dbReference type="NCBI Taxonomy" id="252967"/>
    <lineage>
        <taxon>Bacteria</taxon>
        <taxon>Pseudomonadati</taxon>
        <taxon>Spirochaetota</taxon>
        <taxon>Spirochaetia</taxon>
        <taxon>Spirochaetales</taxon>
        <taxon>Spirochaetaceae</taxon>
        <taxon>Thiospirochaeta</taxon>
    </lineage>
</organism>
<dbReference type="KEGG" id="sper:EW093_12560"/>
<dbReference type="RefSeq" id="WP_149568749.1">
    <property type="nucleotide sequence ID" value="NZ_CP035807.1"/>
</dbReference>
<dbReference type="InterPro" id="IPR036388">
    <property type="entry name" value="WH-like_DNA-bd_sf"/>
</dbReference>
<dbReference type="Pfam" id="PF02082">
    <property type="entry name" value="Rrf2"/>
    <property type="match status" value="1"/>
</dbReference>